<reference evidence="2" key="1">
    <citation type="submission" date="2021-04" db="EMBL/GenBank/DDBJ databases">
        <authorList>
            <person name="Zhang D.-C."/>
        </authorList>
    </citation>
    <scope>NUCLEOTIDE SEQUENCE</scope>
    <source>
        <strain evidence="2">CGMCC 1.15697</strain>
    </source>
</reference>
<organism evidence="2 3">
    <name type="scientific">Marivibrio halodurans</name>
    <dbReference type="NCBI Taxonomy" id="2039722"/>
    <lineage>
        <taxon>Bacteria</taxon>
        <taxon>Pseudomonadati</taxon>
        <taxon>Pseudomonadota</taxon>
        <taxon>Alphaproteobacteria</taxon>
        <taxon>Rhodospirillales</taxon>
        <taxon>Rhodospirillaceae</taxon>
        <taxon>Marivibrio</taxon>
    </lineage>
</organism>
<evidence type="ECO:0000313" key="2">
    <source>
        <dbReference type="EMBL" id="MBP5855916.1"/>
    </source>
</evidence>
<dbReference type="InterPro" id="IPR010144">
    <property type="entry name" value="CRISPR-assoc_prot_Csd1-typ"/>
</dbReference>
<dbReference type="NCBIfam" id="TIGR01863">
    <property type="entry name" value="cas_Csd1"/>
    <property type="match status" value="1"/>
</dbReference>
<dbReference type="EMBL" id="JAGMWN010000001">
    <property type="protein sequence ID" value="MBP5855916.1"/>
    <property type="molecule type" value="Genomic_DNA"/>
</dbReference>
<sequence length="600" mass="64909">MSVLAALTRAYGRMEERGLVPPFGYSIENISHAVILGPDGMPSGTPRDLRDFQGKKPKPRRLAVPAGGKRTSGIAPNFLWDKTAYALGVSAGPGKRLEREHEAFKTLHREALAATEDEGLRALSLFLDLWTPDCFARWSWPEEMLDQNIVFALESEWLDRFLHDRPAARHLWASRIAGADAPHTDASNTDDSGAICLVTGEKGPAARLHPVVKGVWGAQSSGASLVSFNLDAFTSYGHEQGGNAPVGARAAFAYGAVLNKFLETGSRHRLQVGDASTVFWADGSDAEAADLAEAAFGVMVAGVDDATQAKRVAPILERLRAGRPIADFAPGLDAGVRFHVLGLAPNAGRISVRFWVEDDFGAIAANYGRFLRDIAVEPGPRNPNTGLFGYLIQTAVQRKSENIPPNLAGAWMRAILTGARYPLPLMTAVLMRIRADGVVNAERAGMVKSVLIGTLGKEDVPVALDPDNASIGYLLGRLFAVYERAQTDALGKLNATIKDRYYGAASAQPGKVFPLLNKGVQPHLSKLGKKHAGWRNRLERMIGEIMENIDPGPDAFPRTLTLADQGLFALGYYHQRQAFFNKSSGAEETPEETLETEAPQ</sequence>
<name>A0A8J7UZQ5_9PROT</name>
<protein>
    <submittedName>
        <fullName evidence="2">Type I-C CRISPR-associated protein Cas8c/Csd1</fullName>
    </submittedName>
</protein>
<gene>
    <name evidence="2" type="primary">cas8c</name>
    <name evidence="2" type="ORF">KAJ83_02775</name>
</gene>
<keyword evidence="3" id="KW-1185">Reference proteome</keyword>
<dbReference type="Pfam" id="PF09709">
    <property type="entry name" value="Cas_Csd1"/>
    <property type="match status" value="1"/>
</dbReference>
<dbReference type="CDD" id="cd09757">
    <property type="entry name" value="Cas8c_I-C"/>
    <property type="match status" value="1"/>
</dbReference>
<proteinExistence type="predicted"/>
<evidence type="ECO:0000256" key="1">
    <source>
        <dbReference type="SAM" id="MobiDB-lite"/>
    </source>
</evidence>
<dbReference type="Proteomes" id="UP000672602">
    <property type="component" value="Unassembled WGS sequence"/>
</dbReference>
<feature type="region of interest" description="Disordered" evidence="1">
    <location>
        <begin position="38"/>
        <end position="69"/>
    </location>
</feature>
<comment type="caution">
    <text evidence="2">The sequence shown here is derived from an EMBL/GenBank/DDBJ whole genome shotgun (WGS) entry which is preliminary data.</text>
</comment>
<accession>A0A8J7UZQ5</accession>
<evidence type="ECO:0000313" key="3">
    <source>
        <dbReference type="Proteomes" id="UP000672602"/>
    </source>
</evidence>
<dbReference type="RefSeq" id="WP_210680480.1">
    <property type="nucleotide sequence ID" value="NZ_JAGMWN010000001.1"/>
</dbReference>
<dbReference type="AlphaFoldDB" id="A0A8J7UZQ5"/>